<evidence type="ECO:0000256" key="11">
    <source>
        <dbReference type="RuleBase" id="RU003781"/>
    </source>
</evidence>
<sequence length="197" mass="22971">MKLILATSNKDKVREIKKILDDKINIFSPGDLNIDSFEVVEDGKTLKENAYKKAKAIYDITNLPTLADDTGLFVKSLDFRPGVYSHRYANENPTYKENRDKLLSELKDKDNRQAYFMTVLCFIDSRGKDYYFEGRINGEISHREHGDKDFGYDQIFRVNSKTFGEMKEEEKNSYSHRAKALDKFKNFIKNNYESISS</sequence>
<dbReference type="GO" id="GO:0036222">
    <property type="term" value="F:XTP diphosphatase activity"/>
    <property type="evidence" value="ECO:0007669"/>
    <property type="project" value="UniProtKB-UniRule"/>
</dbReference>
<evidence type="ECO:0000256" key="3">
    <source>
        <dbReference type="ARBA" id="ARBA00022723"/>
    </source>
</evidence>
<dbReference type="GO" id="GO:0046872">
    <property type="term" value="F:metal ion binding"/>
    <property type="evidence" value="ECO:0007669"/>
    <property type="project" value="UniProtKB-KW"/>
</dbReference>
<dbReference type="FunFam" id="3.90.950.10:FF:000001">
    <property type="entry name" value="dITP/XTP pyrophosphatase"/>
    <property type="match status" value="1"/>
</dbReference>
<comment type="caution">
    <text evidence="10">Lacks conserved residue(s) required for the propagation of feature annotation.</text>
</comment>
<keyword evidence="5 10" id="KW-0378">Hydrolase</keyword>
<feature type="binding site" evidence="10">
    <location>
        <position position="171"/>
    </location>
    <ligand>
        <name>substrate</name>
    </ligand>
</feature>
<reference evidence="12 13" key="1">
    <citation type="submission" date="2019-08" db="EMBL/GenBank/DDBJ databases">
        <title>In-depth cultivation of the pig gut microbiome towards novel bacterial diversity and tailored functional studies.</title>
        <authorList>
            <person name="Wylensek D."/>
            <person name="Hitch T.C.A."/>
            <person name="Clavel T."/>
        </authorList>
    </citation>
    <scope>NUCLEOTIDE SEQUENCE [LARGE SCALE GENOMIC DNA]</scope>
    <source>
        <strain evidence="12 13">WCA-380-WT-2B</strain>
    </source>
</reference>
<feature type="active site" description="Proton acceptor" evidence="10">
    <location>
        <position position="69"/>
    </location>
</feature>
<dbReference type="EMBL" id="VULQ01000001">
    <property type="protein sequence ID" value="MSS76865.1"/>
    <property type="molecule type" value="Genomic_DNA"/>
</dbReference>
<dbReference type="Proteomes" id="UP000441925">
    <property type="component" value="Unassembled WGS sequence"/>
</dbReference>
<comment type="cofactor">
    <cofactor evidence="10">
        <name>Mg(2+)</name>
        <dbReference type="ChEBI" id="CHEBI:18420"/>
    </cofactor>
    <text evidence="10">Binds 1 Mg(2+) ion per subunit.</text>
</comment>
<protein>
    <recommendedName>
        <fullName evidence="10">dITP/XTP pyrophosphatase</fullName>
        <ecNumber evidence="10">3.6.1.66</ecNumber>
    </recommendedName>
    <alternativeName>
        <fullName evidence="10">Non-canonical purine NTP pyrophosphatase</fullName>
    </alternativeName>
    <alternativeName>
        <fullName evidence="10">Non-standard purine NTP pyrophosphatase</fullName>
    </alternativeName>
    <alternativeName>
        <fullName evidence="10">Nucleoside-triphosphate diphosphatase</fullName>
    </alternativeName>
    <alternativeName>
        <fullName evidence="10">Nucleoside-triphosphate pyrophosphatase</fullName>
        <shortName evidence="10">NTPase</shortName>
    </alternativeName>
</protein>
<feature type="binding site" evidence="10">
    <location>
        <begin position="7"/>
        <end position="12"/>
    </location>
    <ligand>
        <name>substrate</name>
    </ligand>
</feature>
<feature type="binding site" evidence="10">
    <location>
        <position position="69"/>
    </location>
    <ligand>
        <name>Mg(2+)</name>
        <dbReference type="ChEBI" id="CHEBI:18420"/>
    </ligand>
</feature>
<dbReference type="GO" id="GO:0036220">
    <property type="term" value="F:ITP diphosphatase activity"/>
    <property type="evidence" value="ECO:0007669"/>
    <property type="project" value="UniProtKB-UniRule"/>
</dbReference>
<dbReference type="NCBIfam" id="TIGR00042">
    <property type="entry name" value="RdgB/HAM1 family non-canonical purine NTP pyrophosphatase"/>
    <property type="match status" value="1"/>
</dbReference>
<evidence type="ECO:0000256" key="10">
    <source>
        <dbReference type="HAMAP-Rule" id="MF_01405"/>
    </source>
</evidence>
<dbReference type="InterPro" id="IPR029001">
    <property type="entry name" value="ITPase-like_fam"/>
</dbReference>
<dbReference type="HAMAP" id="MF_01405">
    <property type="entry name" value="Non_canon_purine_NTPase"/>
    <property type="match status" value="1"/>
</dbReference>
<dbReference type="CDD" id="cd00515">
    <property type="entry name" value="HAM1"/>
    <property type="match status" value="1"/>
</dbReference>
<comment type="catalytic activity">
    <reaction evidence="10">
        <text>ITP + H2O = IMP + diphosphate + H(+)</text>
        <dbReference type="Rhea" id="RHEA:29399"/>
        <dbReference type="ChEBI" id="CHEBI:15377"/>
        <dbReference type="ChEBI" id="CHEBI:15378"/>
        <dbReference type="ChEBI" id="CHEBI:33019"/>
        <dbReference type="ChEBI" id="CHEBI:58053"/>
        <dbReference type="ChEBI" id="CHEBI:61402"/>
        <dbReference type="EC" id="3.6.1.66"/>
    </reaction>
</comment>
<evidence type="ECO:0000256" key="7">
    <source>
        <dbReference type="ARBA" id="ARBA00023080"/>
    </source>
</evidence>
<dbReference type="RefSeq" id="WP_154538722.1">
    <property type="nucleotide sequence ID" value="NZ_VULQ01000001.1"/>
</dbReference>
<dbReference type="PANTHER" id="PTHR11067">
    <property type="entry name" value="INOSINE TRIPHOSPHATE PYROPHOSPHATASE/HAM1 PROTEIN"/>
    <property type="match status" value="1"/>
</dbReference>
<keyword evidence="7 10" id="KW-0546">Nucleotide metabolism</keyword>
<evidence type="ECO:0000256" key="4">
    <source>
        <dbReference type="ARBA" id="ARBA00022741"/>
    </source>
</evidence>
<keyword evidence="6 10" id="KW-0460">Magnesium</keyword>
<accession>A0A6N7VBU7</accession>
<evidence type="ECO:0000313" key="12">
    <source>
        <dbReference type="EMBL" id="MSS76865.1"/>
    </source>
</evidence>
<feature type="binding site" evidence="10">
    <location>
        <position position="70"/>
    </location>
    <ligand>
        <name>substrate</name>
    </ligand>
</feature>
<comment type="caution">
    <text evidence="12">The sequence shown here is derived from an EMBL/GenBank/DDBJ whole genome shotgun (WGS) entry which is preliminary data.</text>
</comment>
<keyword evidence="4 10" id="KW-0547">Nucleotide-binding</keyword>
<name>A0A6N7VBU7_9FIRM</name>
<evidence type="ECO:0000256" key="1">
    <source>
        <dbReference type="ARBA" id="ARBA00008023"/>
    </source>
</evidence>
<feature type="binding site" evidence="10">
    <location>
        <begin position="176"/>
        <end position="177"/>
    </location>
    <ligand>
        <name>substrate</name>
    </ligand>
</feature>
<dbReference type="PANTHER" id="PTHR11067:SF9">
    <property type="entry name" value="INOSINE TRIPHOSPHATE PYROPHOSPHATASE"/>
    <property type="match status" value="1"/>
</dbReference>
<dbReference type="EC" id="3.6.1.66" evidence="10"/>
<proteinExistence type="inferred from homology"/>
<evidence type="ECO:0000313" key="13">
    <source>
        <dbReference type="Proteomes" id="UP000441925"/>
    </source>
</evidence>
<evidence type="ECO:0000256" key="6">
    <source>
        <dbReference type="ARBA" id="ARBA00022842"/>
    </source>
</evidence>
<dbReference type="SUPFAM" id="SSF52972">
    <property type="entry name" value="ITPase-like"/>
    <property type="match status" value="1"/>
</dbReference>
<evidence type="ECO:0000256" key="8">
    <source>
        <dbReference type="ARBA" id="ARBA00051875"/>
    </source>
</evidence>
<dbReference type="GO" id="GO:0017111">
    <property type="term" value="F:ribonucleoside triphosphate phosphatase activity"/>
    <property type="evidence" value="ECO:0007669"/>
    <property type="project" value="InterPro"/>
</dbReference>
<evidence type="ECO:0000256" key="9">
    <source>
        <dbReference type="ARBA" id="ARBA00052017"/>
    </source>
</evidence>
<evidence type="ECO:0000256" key="5">
    <source>
        <dbReference type="ARBA" id="ARBA00022801"/>
    </source>
</evidence>
<organism evidence="12 13">
    <name type="scientific">Anaerococcus porci</name>
    <dbReference type="NCBI Taxonomy" id="2652269"/>
    <lineage>
        <taxon>Bacteria</taxon>
        <taxon>Bacillati</taxon>
        <taxon>Bacillota</taxon>
        <taxon>Tissierellia</taxon>
        <taxon>Tissierellales</taxon>
        <taxon>Peptoniphilaceae</taxon>
        <taxon>Anaerococcus</taxon>
    </lineage>
</organism>
<evidence type="ECO:0000256" key="2">
    <source>
        <dbReference type="ARBA" id="ARBA00011738"/>
    </source>
</evidence>
<comment type="subunit">
    <text evidence="2 10">Homodimer.</text>
</comment>
<dbReference type="InterPro" id="IPR020922">
    <property type="entry name" value="dITP/XTP_pyrophosphatase"/>
</dbReference>
<dbReference type="GO" id="GO:0000166">
    <property type="term" value="F:nucleotide binding"/>
    <property type="evidence" value="ECO:0007669"/>
    <property type="project" value="UniProtKB-KW"/>
</dbReference>
<dbReference type="AlphaFoldDB" id="A0A6N7VBU7"/>
<gene>
    <name evidence="12" type="primary">rdgB</name>
    <name evidence="12" type="ORF">FYJ26_00180</name>
</gene>
<comment type="catalytic activity">
    <reaction evidence="9 10">
        <text>XTP + H2O = XMP + diphosphate + H(+)</text>
        <dbReference type="Rhea" id="RHEA:28610"/>
        <dbReference type="ChEBI" id="CHEBI:15377"/>
        <dbReference type="ChEBI" id="CHEBI:15378"/>
        <dbReference type="ChEBI" id="CHEBI:33019"/>
        <dbReference type="ChEBI" id="CHEBI:57464"/>
        <dbReference type="ChEBI" id="CHEBI:61314"/>
        <dbReference type="EC" id="3.6.1.66"/>
    </reaction>
</comment>
<dbReference type="Gene3D" id="3.90.950.10">
    <property type="match status" value="1"/>
</dbReference>
<comment type="similarity">
    <text evidence="1 10 11">Belongs to the HAM1 NTPase family.</text>
</comment>
<dbReference type="GO" id="GO:0009146">
    <property type="term" value="P:purine nucleoside triphosphate catabolic process"/>
    <property type="evidence" value="ECO:0007669"/>
    <property type="project" value="UniProtKB-UniRule"/>
</dbReference>
<dbReference type="Pfam" id="PF01725">
    <property type="entry name" value="Ham1p_like"/>
    <property type="match status" value="1"/>
</dbReference>
<comment type="function">
    <text evidence="10">Pyrophosphatase that catalyzes the hydrolysis of nucleoside triphosphates to their monophosphate derivatives, with a high preference for the non-canonical purine nucleotides XTP (xanthosine triphosphate), dITP (deoxyinosine triphosphate) and ITP. Seems to function as a house-cleaning enzyme that removes non-canonical purine nucleotides from the nucleotide pool, thus preventing their incorporation into DNA/RNA and avoiding chromosomal lesions.</text>
</comment>
<keyword evidence="3 10" id="KW-0479">Metal-binding</keyword>
<dbReference type="GO" id="GO:0005829">
    <property type="term" value="C:cytosol"/>
    <property type="evidence" value="ECO:0007669"/>
    <property type="project" value="TreeGrafter"/>
</dbReference>
<dbReference type="GO" id="GO:0035870">
    <property type="term" value="F:dITP diphosphatase activity"/>
    <property type="evidence" value="ECO:0007669"/>
    <property type="project" value="UniProtKB-UniRule"/>
</dbReference>
<feature type="binding site" evidence="10">
    <location>
        <begin position="150"/>
        <end position="153"/>
    </location>
    <ligand>
        <name>substrate</name>
    </ligand>
</feature>
<dbReference type="GO" id="GO:0009117">
    <property type="term" value="P:nucleotide metabolic process"/>
    <property type="evidence" value="ECO:0007669"/>
    <property type="project" value="UniProtKB-KW"/>
</dbReference>
<keyword evidence="13" id="KW-1185">Reference proteome</keyword>
<comment type="catalytic activity">
    <reaction evidence="8 10">
        <text>dITP + H2O = dIMP + diphosphate + H(+)</text>
        <dbReference type="Rhea" id="RHEA:28342"/>
        <dbReference type="ChEBI" id="CHEBI:15377"/>
        <dbReference type="ChEBI" id="CHEBI:15378"/>
        <dbReference type="ChEBI" id="CHEBI:33019"/>
        <dbReference type="ChEBI" id="CHEBI:61194"/>
        <dbReference type="ChEBI" id="CHEBI:61382"/>
        <dbReference type="EC" id="3.6.1.66"/>
    </reaction>
</comment>
<dbReference type="InterPro" id="IPR002637">
    <property type="entry name" value="RdgB/HAM1"/>
</dbReference>